<dbReference type="AlphaFoldDB" id="A0A1N6JA72"/>
<reference evidence="2 3" key="1">
    <citation type="submission" date="2016-11" db="EMBL/GenBank/DDBJ databases">
        <authorList>
            <person name="Jaros S."/>
            <person name="Januszkiewicz K."/>
            <person name="Wedrychowicz H."/>
        </authorList>
    </citation>
    <scope>NUCLEOTIDE SEQUENCE [LARGE SCALE GENOMIC DNA]</scope>
    <source>
        <strain evidence="2 3">DSM 24787</strain>
    </source>
</reference>
<dbReference type="EMBL" id="FSRA01000002">
    <property type="protein sequence ID" value="SIO41182.1"/>
    <property type="molecule type" value="Genomic_DNA"/>
</dbReference>
<dbReference type="SUPFAM" id="SSF101874">
    <property type="entry name" value="YceI-like"/>
    <property type="match status" value="1"/>
</dbReference>
<protein>
    <submittedName>
        <fullName evidence="2">YceI-like domain-containing protein</fullName>
    </submittedName>
</protein>
<keyword evidence="3" id="KW-1185">Reference proteome</keyword>
<dbReference type="STRING" id="536979.SAMN04488055_3792"/>
<gene>
    <name evidence="2" type="ORF">SAMN04488055_3792</name>
</gene>
<proteinExistence type="predicted"/>
<accession>A0A1N6JA72</accession>
<dbReference type="InterPro" id="IPR036761">
    <property type="entry name" value="TTHA0802/YceI-like_sf"/>
</dbReference>
<evidence type="ECO:0000313" key="3">
    <source>
        <dbReference type="Proteomes" id="UP000185003"/>
    </source>
</evidence>
<evidence type="ECO:0000259" key="1">
    <source>
        <dbReference type="Pfam" id="PF04264"/>
    </source>
</evidence>
<dbReference type="Proteomes" id="UP000185003">
    <property type="component" value="Unassembled WGS sequence"/>
</dbReference>
<organism evidence="2 3">
    <name type="scientific">Chitinophaga niabensis</name>
    <dbReference type="NCBI Taxonomy" id="536979"/>
    <lineage>
        <taxon>Bacteria</taxon>
        <taxon>Pseudomonadati</taxon>
        <taxon>Bacteroidota</taxon>
        <taxon>Chitinophagia</taxon>
        <taxon>Chitinophagales</taxon>
        <taxon>Chitinophagaceae</taxon>
        <taxon>Chitinophaga</taxon>
    </lineage>
</organism>
<dbReference type="Pfam" id="PF04264">
    <property type="entry name" value="YceI"/>
    <property type="match status" value="1"/>
</dbReference>
<dbReference type="InterPro" id="IPR007372">
    <property type="entry name" value="Lipid/polyisoprenoid-bd_YceI"/>
</dbReference>
<dbReference type="RefSeq" id="WP_074240992.1">
    <property type="nucleotide sequence ID" value="NZ_FSRA01000002.1"/>
</dbReference>
<dbReference type="Gene3D" id="2.40.128.110">
    <property type="entry name" value="Lipid/polyisoprenoid-binding, YceI-like"/>
    <property type="match status" value="1"/>
</dbReference>
<dbReference type="OrthoDB" id="116832at2"/>
<name>A0A1N6JA72_9BACT</name>
<feature type="domain" description="Lipid/polyisoprenoid-binding YceI-like" evidence="1">
    <location>
        <begin position="53"/>
        <end position="175"/>
    </location>
</feature>
<evidence type="ECO:0000313" key="2">
    <source>
        <dbReference type="EMBL" id="SIO41182.1"/>
    </source>
</evidence>
<sequence>MKQLLFLSTFLLTCLAGMGQEIYSCKAPKLSFFSSAPLEDISASSERGVSAINIKTKAIYFKVPMNTFQFKKALMQEHFNENYVESEKFPFAEYKGKFAEDVDFSKNGTYPVTVEGVLSLHGVEKSYKGKGTITVRDGKFNVNSRFNVTVADHKIKIPSLVVKNIAEVVEVTVNADYQPVTK</sequence>